<feature type="transmembrane region" description="Helical" evidence="1">
    <location>
        <begin position="21"/>
        <end position="39"/>
    </location>
</feature>
<reference evidence="2 3" key="1">
    <citation type="submission" date="2016-08" db="EMBL/GenBank/DDBJ databases">
        <title>Genome of Bacillus solimangrovi GH2-4.</title>
        <authorList>
            <person name="Lim S."/>
            <person name="Kim B.-C."/>
        </authorList>
    </citation>
    <scope>NUCLEOTIDE SEQUENCE [LARGE SCALE GENOMIC DNA]</scope>
    <source>
        <strain evidence="2 3">GH2-4</strain>
    </source>
</reference>
<evidence type="ECO:0000313" key="2">
    <source>
        <dbReference type="EMBL" id="OEH91527.1"/>
    </source>
</evidence>
<dbReference type="InterPro" id="IPR025418">
    <property type="entry name" value="YrhC-like"/>
</dbReference>
<dbReference type="AlphaFoldDB" id="A0A1E5LBQ2"/>
<name>A0A1E5LBQ2_9BACI</name>
<evidence type="ECO:0008006" key="4">
    <source>
        <dbReference type="Google" id="ProtNLM"/>
    </source>
</evidence>
<organism evidence="2 3">
    <name type="scientific">Bacillus solimangrovi</name>
    <dbReference type="NCBI Taxonomy" id="1305675"/>
    <lineage>
        <taxon>Bacteria</taxon>
        <taxon>Bacillati</taxon>
        <taxon>Bacillota</taxon>
        <taxon>Bacilli</taxon>
        <taxon>Bacillales</taxon>
        <taxon>Bacillaceae</taxon>
        <taxon>Bacillus</taxon>
    </lineage>
</organism>
<dbReference type="Pfam" id="PF14143">
    <property type="entry name" value="YrhC"/>
    <property type="match status" value="1"/>
</dbReference>
<evidence type="ECO:0000313" key="3">
    <source>
        <dbReference type="Proteomes" id="UP000095209"/>
    </source>
</evidence>
<keyword evidence="1" id="KW-0472">Membrane</keyword>
<protein>
    <recommendedName>
        <fullName evidence="4">YrhC-like protein</fullName>
    </recommendedName>
</protein>
<keyword evidence="3" id="KW-1185">Reference proteome</keyword>
<keyword evidence="1" id="KW-0812">Transmembrane</keyword>
<feature type="transmembrane region" description="Helical" evidence="1">
    <location>
        <begin position="45"/>
        <end position="65"/>
    </location>
</feature>
<gene>
    <name evidence="2" type="ORF">BFG57_05285</name>
</gene>
<comment type="caution">
    <text evidence="2">The sequence shown here is derived from an EMBL/GenBank/DDBJ whole genome shotgun (WGS) entry which is preliminary data.</text>
</comment>
<dbReference type="RefSeq" id="WP_069718536.1">
    <property type="nucleotide sequence ID" value="NZ_MJEH01000061.1"/>
</dbReference>
<keyword evidence="1" id="KW-1133">Transmembrane helix</keyword>
<sequence length="82" mass="9572">MESQQFDRLSDKVQDYTNYSKILLMISIFFFMGTLMLMEQKTNEQLLIILVSTFCMLLTSGFFQLSASKIKKQINEQDQSSL</sequence>
<evidence type="ECO:0000256" key="1">
    <source>
        <dbReference type="SAM" id="Phobius"/>
    </source>
</evidence>
<dbReference type="EMBL" id="MJEH01000061">
    <property type="protein sequence ID" value="OEH91527.1"/>
    <property type="molecule type" value="Genomic_DNA"/>
</dbReference>
<proteinExistence type="predicted"/>
<accession>A0A1E5LBQ2</accession>
<dbReference type="Proteomes" id="UP000095209">
    <property type="component" value="Unassembled WGS sequence"/>
</dbReference>